<dbReference type="Proteomes" id="UP001408356">
    <property type="component" value="Unassembled WGS sequence"/>
</dbReference>
<dbReference type="EMBL" id="JARVKF010000021">
    <property type="protein sequence ID" value="KAK9425275.1"/>
    <property type="molecule type" value="Genomic_DNA"/>
</dbReference>
<evidence type="ECO:0000313" key="2">
    <source>
        <dbReference type="Proteomes" id="UP001408356"/>
    </source>
</evidence>
<accession>A0ABR2VEC4</accession>
<sequence>MKAFQSREHILPFLPATFRDEFEDIVAF</sequence>
<comment type="caution">
    <text evidence="1">The sequence shown here is derived from an EMBL/GenBank/DDBJ whole genome shotgun (WGS) entry which is preliminary data.</text>
</comment>
<name>A0ABR2VEC4_9PEZI</name>
<organism evidence="1 2">
    <name type="scientific">Seiridium unicorne</name>
    <dbReference type="NCBI Taxonomy" id="138068"/>
    <lineage>
        <taxon>Eukaryota</taxon>
        <taxon>Fungi</taxon>
        <taxon>Dikarya</taxon>
        <taxon>Ascomycota</taxon>
        <taxon>Pezizomycotina</taxon>
        <taxon>Sordariomycetes</taxon>
        <taxon>Xylariomycetidae</taxon>
        <taxon>Amphisphaeriales</taxon>
        <taxon>Sporocadaceae</taxon>
        <taxon>Seiridium</taxon>
    </lineage>
</organism>
<evidence type="ECO:0008006" key="3">
    <source>
        <dbReference type="Google" id="ProtNLM"/>
    </source>
</evidence>
<evidence type="ECO:0000313" key="1">
    <source>
        <dbReference type="EMBL" id="KAK9425275.1"/>
    </source>
</evidence>
<gene>
    <name evidence="1" type="ORF">SUNI508_13147</name>
</gene>
<keyword evidence="2" id="KW-1185">Reference proteome</keyword>
<reference evidence="1 2" key="1">
    <citation type="journal article" date="2024" name="J. Plant Pathol.">
        <title>Sequence and assembly of the genome of Seiridium unicorne, isolate CBS 538.82, causal agent of cypress canker disease.</title>
        <authorList>
            <person name="Scali E."/>
            <person name="Rocca G.D."/>
            <person name="Danti R."/>
            <person name="Garbelotto M."/>
            <person name="Barberini S."/>
            <person name="Baroncelli R."/>
            <person name="Emiliani G."/>
        </authorList>
    </citation>
    <scope>NUCLEOTIDE SEQUENCE [LARGE SCALE GENOMIC DNA]</scope>
    <source>
        <strain evidence="1 2">BM-138-508</strain>
    </source>
</reference>
<proteinExistence type="predicted"/>
<protein>
    <recommendedName>
        <fullName evidence="3">Maturase K</fullName>
    </recommendedName>
</protein>